<proteinExistence type="inferred from homology"/>
<dbReference type="Pfam" id="PF00448">
    <property type="entry name" value="SRP54"/>
    <property type="match status" value="1"/>
</dbReference>
<dbReference type="GO" id="GO:0006614">
    <property type="term" value="P:SRP-dependent cotranslational protein targeting to membrane"/>
    <property type="evidence" value="ECO:0007669"/>
    <property type="project" value="InterPro"/>
</dbReference>
<dbReference type="NCBIfam" id="TIGR00064">
    <property type="entry name" value="ftsY"/>
    <property type="match status" value="1"/>
</dbReference>
<dbReference type="GO" id="GO:0016020">
    <property type="term" value="C:membrane"/>
    <property type="evidence" value="ECO:0007669"/>
    <property type="project" value="UniProtKB-SubCell"/>
</dbReference>
<dbReference type="Pfam" id="PF02881">
    <property type="entry name" value="SRP54_N"/>
    <property type="match status" value="1"/>
</dbReference>
<keyword evidence="4" id="KW-0342">GTP-binding</keyword>
<protein>
    <recommendedName>
        <fullName evidence="7">SRP54-type proteins GTP-binding domain-containing protein</fullName>
    </recommendedName>
</protein>
<organism evidence="8">
    <name type="scientific">Chlamydomonas leiostraca</name>
    <dbReference type="NCBI Taxonomy" id="1034604"/>
    <lineage>
        <taxon>Eukaryota</taxon>
        <taxon>Viridiplantae</taxon>
        <taxon>Chlorophyta</taxon>
        <taxon>core chlorophytes</taxon>
        <taxon>Chlorophyceae</taxon>
        <taxon>CS clade</taxon>
        <taxon>Chlamydomonadales</taxon>
        <taxon>Chlamydomonadaceae</taxon>
        <taxon>Chlamydomonas</taxon>
    </lineage>
</organism>
<evidence type="ECO:0000259" key="7">
    <source>
        <dbReference type="PROSITE" id="PS00300"/>
    </source>
</evidence>
<dbReference type="SUPFAM" id="SSF52540">
    <property type="entry name" value="P-loop containing nucleoside triphosphate hydrolases"/>
    <property type="match status" value="1"/>
</dbReference>
<dbReference type="GO" id="GO:0005737">
    <property type="term" value="C:cytoplasm"/>
    <property type="evidence" value="ECO:0007669"/>
    <property type="project" value="UniProtKB-ARBA"/>
</dbReference>
<comment type="subcellular location">
    <subcellularLocation>
        <location evidence="1">Membrane</location>
        <topology evidence="1">Peripheral membrane protein</topology>
    </subcellularLocation>
</comment>
<name>A0A7S0RKM6_9CHLO</name>
<accession>A0A7S0RKM6</accession>
<dbReference type="AlphaFoldDB" id="A0A7S0RKM6"/>
<dbReference type="InterPro" id="IPR003593">
    <property type="entry name" value="AAA+_ATPase"/>
</dbReference>
<feature type="domain" description="SRP54-type proteins GTP-binding" evidence="7">
    <location>
        <begin position="336"/>
        <end position="349"/>
    </location>
</feature>
<evidence type="ECO:0000256" key="4">
    <source>
        <dbReference type="ARBA" id="ARBA00023134"/>
    </source>
</evidence>
<dbReference type="SUPFAM" id="SSF47364">
    <property type="entry name" value="Domain of the SRP/SRP receptor G-proteins"/>
    <property type="match status" value="1"/>
</dbReference>
<dbReference type="PROSITE" id="PS00300">
    <property type="entry name" value="SRP54"/>
    <property type="match status" value="1"/>
</dbReference>
<evidence type="ECO:0000313" key="8">
    <source>
        <dbReference type="EMBL" id="CAD8680593.1"/>
    </source>
</evidence>
<dbReference type="Gene3D" id="3.40.50.300">
    <property type="entry name" value="P-loop containing nucleotide triphosphate hydrolases"/>
    <property type="match status" value="1"/>
</dbReference>
<dbReference type="GO" id="GO:0005525">
    <property type="term" value="F:GTP binding"/>
    <property type="evidence" value="ECO:0007669"/>
    <property type="project" value="UniProtKB-KW"/>
</dbReference>
<dbReference type="InterPro" id="IPR036225">
    <property type="entry name" value="SRP/SRP_N"/>
</dbReference>
<dbReference type="PANTHER" id="PTHR43134">
    <property type="entry name" value="SIGNAL RECOGNITION PARTICLE RECEPTOR SUBUNIT ALPHA"/>
    <property type="match status" value="1"/>
</dbReference>
<keyword evidence="6" id="KW-0675">Receptor</keyword>
<dbReference type="InterPro" id="IPR027417">
    <property type="entry name" value="P-loop_NTPase"/>
</dbReference>
<comment type="similarity">
    <text evidence="2">Belongs to the GTP-binding SRP family.</text>
</comment>
<sequence length="364" mass="38627">MLVQNKVQGLRQQAKSCCQPRSHRRSLQVRASASTGSNLLQRLGRVLKDKAAGDFDRFVKGTSKTRERLGLVEELLAIWSLEDYETTLEELEEVLIAADFGPKTALKVVDRIREGIKQGTVKTADDTKAALKAAIVEVLTKNMQGGSAAKSAELVLGSEKPAVILVVGVNGAGKTTTIGKLAHKLGAEGAKVFLVPGDTFRAAAAEQLAEWGRRSGAVMGPFREGAKPQAVIGDCVTEAKARGDIDVVICDTAGRLHTAYALMEELEACKASIARAVGRQPDETLLVLDGTTGLNMLNQAREFNDSVKLTGLILTKLDGSARGGAVVSVVDQLGLPVKFVGVGETPADLQPFNPDAFAEALFPK</sequence>
<evidence type="ECO:0000256" key="6">
    <source>
        <dbReference type="ARBA" id="ARBA00023170"/>
    </source>
</evidence>
<dbReference type="FunFam" id="3.40.50.300:FF:000053">
    <property type="entry name" value="Signal recognition particle receptor FtsY"/>
    <property type="match status" value="1"/>
</dbReference>
<gene>
    <name evidence="8" type="ORF">CLEI1391_LOCUS9671</name>
</gene>
<keyword evidence="5" id="KW-0472">Membrane</keyword>
<dbReference type="Gene3D" id="1.20.120.140">
    <property type="entry name" value="Signal recognition particle SRP54, nucleotide-binding domain"/>
    <property type="match status" value="1"/>
</dbReference>
<reference evidence="8" key="1">
    <citation type="submission" date="2021-01" db="EMBL/GenBank/DDBJ databases">
        <authorList>
            <person name="Corre E."/>
            <person name="Pelletier E."/>
            <person name="Niang G."/>
            <person name="Scheremetjew M."/>
            <person name="Finn R."/>
            <person name="Kale V."/>
            <person name="Holt S."/>
            <person name="Cochrane G."/>
            <person name="Meng A."/>
            <person name="Brown T."/>
            <person name="Cohen L."/>
        </authorList>
    </citation>
    <scope>NUCLEOTIDE SEQUENCE</scope>
    <source>
        <strain evidence="8">SAG 11-49</strain>
    </source>
</reference>
<evidence type="ECO:0000256" key="5">
    <source>
        <dbReference type="ARBA" id="ARBA00023136"/>
    </source>
</evidence>
<dbReference type="InterPro" id="IPR013822">
    <property type="entry name" value="Signal_recog_particl_SRP54_hlx"/>
</dbReference>
<dbReference type="CDD" id="cd17874">
    <property type="entry name" value="FtsY"/>
    <property type="match status" value="1"/>
</dbReference>
<dbReference type="InterPro" id="IPR004390">
    <property type="entry name" value="SR_rcpt_FtsY"/>
</dbReference>
<dbReference type="InterPro" id="IPR042101">
    <property type="entry name" value="SRP54_N_sf"/>
</dbReference>
<dbReference type="SMART" id="SM00963">
    <property type="entry name" value="SRP54_N"/>
    <property type="match status" value="1"/>
</dbReference>
<dbReference type="GO" id="GO:0003924">
    <property type="term" value="F:GTPase activity"/>
    <property type="evidence" value="ECO:0007669"/>
    <property type="project" value="TreeGrafter"/>
</dbReference>
<evidence type="ECO:0000256" key="2">
    <source>
        <dbReference type="ARBA" id="ARBA00008531"/>
    </source>
</evidence>
<keyword evidence="3" id="KW-0547">Nucleotide-binding</keyword>
<dbReference type="SMART" id="SM00382">
    <property type="entry name" value="AAA"/>
    <property type="match status" value="1"/>
</dbReference>
<dbReference type="GO" id="GO:0005047">
    <property type="term" value="F:signal recognition particle binding"/>
    <property type="evidence" value="ECO:0007669"/>
    <property type="project" value="TreeGrafter"/>
</dbReference>
<dbReference type="PANTHER" id="PTHR43134:SF7">
    <property type="entry name" value="CELL DIVISION PROTEIN FTSY HOMOLOG, CHLOROPLASTIC"/>
    <property type="match status" value="1"/>
</dbReference>
<dbReference type="SMART" id="SM00962">
    <property type="entry name" value="SRP54"/>
    <property type="match status" value="1"/>
</dbReference>
<dbReference type="InterPro" id="IPR000897">
    <property type="entry name" value="SRP54_GTPase_dom"/>
</dbReference>
<evidence type="ECO:0000256" key="3">
    <source>
        <dbReference type="ARBA" id="ARBA00022741"/>
    </source>
</evidence>
<dbReference type="EMBL" id="HBFB01017275">
    <property type="protein sequence ID" value="CAD8680593.1"/>
    <property type="molecule type" value="Transcribed_RNA"/>
</dbReference>
<evidence type="ECO:0000256" key="1">
    <source>
        <dbReference type="ARBA" id="ARBA00004170"/>
    </source>
</evidence>